<dbReference type="Proteomes" id="UP001056981">
    <property type="component" value="Chromosome"/>
</dbReference>
<gene>
    <name evidence="2" type="ORF">E4N86_08110</name>
</gene>
<sequence length="563" mass="62358">MKHKNFVSMAALLILALSAVFLVTACPTGTGPSSGSNSGGTLTPPAVSAEETELTALLGKISLNKAIITTAPETITISDLPSIPEATVGIASNNIELIEYKAPNQLKVKALPTETADVKITITLTKNGISKSRDFTVKVFKSGDTPTEDDYFNTLTIPTTVSDDFDLPKELKNTESTAITWSTENENIIKIENSGTNPKALIAFDIVERKVKLKATVNRKSEKFEVTVLPVVKIEINNGPNDKKVYEFTQNGITIKGFQDDKLLRGTLYSYTLDDANKKITVRLTSVFSPEYNKWTTIEEYYSLIIDMQLTREKDYLESIDALLSKPTISISDLKKGLKNYSPADISKLTDKQVFERILKRRLGMEYNDFILLNSQEQTEKIKTVLTRLKKEMAIQYGLPEASSIEDILAEVKKLYQQNYAQEIKEAKEPCTYTYSIVKNSEGNLSFETKVVYNPSKPWYENRGDWNYHPASPETSWISSINARKSPNGTIEGGLSIQENHNHKSYHGTITGNGSSYTFNGSTHNTGEQITATITDNKDGTIKVKVTSGGTAESTLTFRGNPL</sequence>
<dbReference type="EMBL" id="CP051635">
    <property type="protein sequence ID" value="UTD00661.1"/>
    <property type="molecule type" value="Genomic_DNA"/>
</dbReference>
<feature type="chain" id="PRO_5040455044" description="Lipoprotein" evidence="1">
    <location>
        <begin position="26"/>
        <end position="563"/>
    </location>
</feature>
<reference evidence="2" key="1">
    <citation type="submission" date="2020-04" db="EMBL/GenBank/DDBJ databases">
        <title>Comparative genomics of oral phylogroup-2 Treponema strains.</title>
        <authorList>
            <person name="Zeng H."/>
            <person name="Chan Y.K."/>
            <person name="Watt R.M."/>
        </authorList>
    </citation>
    <scope>NUCLEOTIDE SEQUENCE</scope>
    <source>
        <strain evidence="2">OMZ 905</strain>
    </source>
</reference>
<feature type="signal peptide" evidence="1">
    <location>
        <begin position="1"/>
        <end position="25"/>
    </location>
</feature>
<evidence type="ECO:0008006" key="4">
    <source>
        <dbReference type="Google" id="ProtNLM"/>
    </source>
</evidence>
<keyword evidence="1" id="KW-0732">Signal</keyword>
<evidence type="ECO:0000256" key="1">
    <source>
        <dbReference type="SAM" id="SignalP"/>
    </source>
</evidence>
<evidence type="ECO:0000313" key="2">
    <source>
        <dbReference type="EMBL" id="UTD00661.1"/>
    </source>
</evidence>
<organism evidence="2 3">
    <name type="scientific">Treponema denticola</name>
    <dbReference type="NCBI Taxonomy" id="158"/>
    <lineage>
        <taxon>Bacteria</taxon>
        <taxon>Pseudomonadati</taxon>
        <taxon>Spirochaetota</taxon>
        <taxon>Spirochaetia</taxon>
        <taxon>Spirochaetales</taxon>
        <taxon>Treponemataceae</taxon>
        <taxon>Treponema</taxon>
    </lineage>
</organism>
<dbReference type="AlphaFoldDB" id="A0A9Q9EXH3"/>
<protein>
    <recommendedName>
        <fullName evidence="4">Lipoprotein</fullName>
    </recommendedName>
</protein>
<accession>A0A9Q9EXH3</accession>
<dbReference type="RefSeq" id="WP_253717954.1">
    <property type="nucleotide sequence ID" value="NZ_CP051522.1"/>
</dbReference>
<name>A0A9Q9EXH3_TREDN</name>
<dbReference type="PROSITE" id="PS51257">
    <property type="entry name" value="PROKAR_LIPOPROTEIN"/>
    <property type="match status" value="1"/>
</dbReference>
<proteinExistence type="predicted"/>
<evidence type="ECO:0000313" key="3">
    <source>
        <dbReference type="Proteomes" id="UP001056981"/>
    </source>
</evidence>